<organism evidence="2 3">
    <name type="scientific">Syncephalastrum racemosum</name>
    <name type="common">Filamentous fungus</name>
    <dbReference type="NCBI Taxonomy" id="13706"/>
    <lineage>
        <taxon>Eukaryota</taxon>
        <taxon>Fungi</taxon>
        <taxon>Fungi incertae sedis</taxon>
        <taxon>Mucoromycota</taxon>
        <taxon>Mucoromycotina</taxon>
        <taxon>Mucoromycetes</taxon>
        <taxon>Mucorales</taxon>
        <taxon>Syncephalastraceae</taxon>
        <taxon>Syncephalastrum</taxon>
    </lineage>
</organism>
<name>A0A1X2H6S8_SYNRA</name>
<dbReference type="EMBL" id="MCGN01000008">
    <property type="protein sequence ID" value="ORY93729.1"/>
    <property type="molecule type" value="Genomic_DNA"/>
</dbReference>
<dbReference type="AlphaFoldDB" id="A0A1X2H6S8"/>
<sequence length="128" mass="14647">MIRHIGKFCSNNDPADSVLQDYLDYCQGTRKKSPIQFALDISTMASEWRGAINLRKRAYYKKLRKTVGNTGHPVFTIGSSFRANGVRLMMAFINWLKHASEDQWRKHPPRYGLSSETTTLTPRGVLRA</sequence>
<gene>
    <name evidence="2" type="ORF">BCR43DRAFT_565270</name>
</gene>
<evidence type="ECO:0000313" key="2">
    <source>
        <dbReference type="EMBL" id="ORY93729.1"/>
    </source>
</evidence>
<protein>
    <submittedName>
        <fullName evidence="2">Uncharacterized protein</fullName>
    </submittedName>
</protein>
<proteinExistence type="predicted"/>
<keyword evidence="3" id="KW-1185">Reference proteome</keyword>
<evidence type="ECO:0000256" key="1">
    <source>
        <dbReference type="SAM" id="MobiDB-lite"/>
    </source>
</evidence>
<comment type="caution">
    <text evidence="2">The sequence shown here is derived from an EMBL/GenBank/DDBJ whole genome shotgun (WGS) entry which is preliminary data.</text>
</comment>
<dbReference type="InParanoid" id="A0A1X2H6S8"/>
<feature type="region of interest" description="Disordered" evidence="1">
    <location>
        <begin position="108"/>
        <end position="128"/>
    </location>
</feature>
<dbReference type="Proteomes" id="UP000242180">
    <property type="component" value="Unassembled WGS sequence"/>
</dbReference>
<evidence type="ECO:0000313" key="3">
    <source>
        <dbReference type="Proteomes" id="UP000242180"/>
    </source>
</evidence>
<accession>A0A1X2H6S8</accession>
<reference evidence="2 3" key="1">
    <citation type="submission" date="2016-07" db="EMBL/GenBank/DDBJ databases">
        <title>Pervasive Adenine N6-methylation of Active Genes in Fungi.</title>
        <authorList>
            <consortium name="DOE Joint Genome Institute"/>
            <person name="Mondo S.J."/>
            <person name="Dannebaum R.O."/>
            <person name="Kuo R.C."/>
            <person name="Labutti K."/>
            <person name="Haridas S."/>
            <person name="Kuo A."/>
            <person name="Salamov A."/>
            <person name="Ahrendt S.R."/>
            <person name="Lipzen A."/>
            <person name="Sullivan W."/>
            <person name="Andreopoulos W.B."/>
            <person name="Clum A."/>
            <person name="Lindquist E."/>
            <person name="Daum C."/>
            <person name="Ramamoorthy G.K."/>
            <person name="Gryganskyi A."/>
            <person name="Culley D."/>
            <person name="Magnuson J.K."/>
            <person name="James T.Y."/>
            <person name="O'Malley M.A."/>
            <person name="Stajich J.E."/>
            <person name="Spatafora J.W."/>
            <person name="Visel A."/>
            <person name="Grigoriev I.V."/>
        </authorList>
    </citation>
    <scope>NUCLEOTIDE SEQUENCE [LARGE SCALE GENOMIC DNA]</scope>
    <source>
        <strain evidence="2 3">NRRL 2496</strain>
    </source>
</reference>